<dbReference type="GO" id="GO:0015074">
    <property type="term" value="P:DNA integration"/>
    <property type="evidence" value="ECO:0007669"/>
    <property type="project" value="InterPro"/>
</dbReference>
<evidence type="ECO:0000313" key="7">
    <source>
        <dbReference type="EMBL" id="SDC60254.1"/>
    </source>
</evidence>
<dbReference type="CDD" id="cd00397">
    <property type="entry name" value="DNA_BRE_C"/>
    <property type="match status" value="1"/>
</dbReference>
<dbReference type="STRING" id="1612202.SAMN05421734_1132"/>
<protein>
    <submittedName>
        <fullName evidence="7">Site-specific recombinase XerD</fullName>
    </submittedName>
</protein>
<evidence type="ECO:0000256" key="3">
    <source>
        <dbReference type="ARBA" id="ARBA00023172"/>
    </source>
</evidence>
<evidence type="ECO:0000259" key="6">
    <source>
        <dbReference type="PROSITE" id="PS51900"/>
    </source>
</evidence>
<dbReference type="InterPro" id="IPR010998">
    <property type="entry name" value="Integrase_recombinase_N"/>
</dbReference>
<name>A0A1G6MYD3_9BACI</name>
<comment type="similarity">
    <text evidence="1">Belongs to the 'phage' integrase family.</text>
</comment>
<evidence type="ECO:0000256" key="1">
    <source>
        <dbReference type="ARBA" id="ARBA00008857"/>
    </source>
</evidence>
<feature type="domain" description="Tyr recombinase" evidence="5">
    <location>
        <begin position="179"/>
        <end position="372"/>
    </location>
</feature>
<dbReference type="Gene3D" id="1.10.443.10">
    <property type="entry name" value="Intergrase catalytic core"/>
    <property type="match status" value="1"/>
</dbReference>
<feature type="domain" description="Core-binding (CB)" evidence="6">
    <location>
        <begin position="46"/>
        <end position="156"/>
    </location>
</feature>
<dbReference type="AlphaFoldDB" id="A0A1G6MYD3"/>
<dbReference type="RefSeq" id="WP_090797153.1">
    <property type="nucleotide sequence ID" value="NZ_FMYI01000013.1"/>
</dbReference>
<dbReference type="Gene3D" id="1.10.150.130">
    <property type="match status" value="1"/>
</dbReference>
<evidence type="ECO:0000313" key="8">
    <source>
        <dbReference type="Proteomes" id="UP000242949"/>
    </source>
</evidence>
<accession>A0A1G6MYD3</accession>
<proteinExistence type="inferred from homology"/>
<dbReference type="EMBL" id="FMYI01000013">
    <property type="protein sequence ID" value="SDC60254.1"/>
    <property type="molecule type" value="Genomic_DNA"/>
</dbReference>
<dbReference type="Proteomes" id="UP000242949">
    <property type="component" value="Unassembled WGS sequence"/>
</dbReference>
<dbReference type="GO" id="GO:0003677">
    <property type="term" value="F:DNA binding"/>
    <property type="evidence" value="ECO:0007669"/>
    <property type="project" value="UniProtKB-UniRule"/>
</dbReference>
<sequence>MEKEVSRYPNETFLDVAQQIQKPSYQSLVQKRHLAEDESKPPFYYFNDFDMLAYYLQDEQNIDVEKGRTQQTLQMYERELYAFIKNLISYQDDIGIQFNNMESESIFKQLKPSHLEKYQYWFVHKYPYLLGRKSPYSPSTISRKDAIIKYFLSFLYTSGYIDEDLTRYMKVSTVSKDERPNRDLTTREVLQLLDFFSEEIDHPVLFALIHALVTTGMRNSELCRVRIRDIEYDEDREQYFIRVHGKGNKKRLVPLNEKTYNSLNRFRISRGHSPIAHANGDESVILTSKGHPYTNNYLSQYLSKALKRLPMPFVKEKVITPHTFRHAFAILSYKDGADVYTIMRALGHESIQTTMIYLPKEIEKEELDKVRWQNTLQKYI</sequence>
<dbReference type="InterPro" id="IPR002104">
    <property type="entry name" value="Integrase_catalytic"/>
</dbReference>
<keyword evidence="2 4" id="KW-0238">DNA-binding</keyword>
<dbReference type="Pfam" id="PF00589">
    <property type="entry name" value="Phage_integrase"/>
    <property type="match status" value="1"/>
</dbReference>
<dbReference type="GO" id="GO:0006310">
    <property type="term" value="P:DNA recombination"/>
    <property type="evidence" value="ECO:0007669"/>
    <property type="project" value="UniProtKB-KW"/>
</dbReference>
<evidence type="ECO:0000256" key="2">
    <source>
        <dbReference type="ARBA" id="ARBA00023125"/>
    </source>
</evidence>
<dbReference type="InterPro" id="IPR013762">
    <property type="entry name" value="Integrase-like_cat_sf"/>
</dbReference>
<gene>
    <name evidence="7" type="ORF">SAMN05421734_1132</name>
</gene>
<keyword evidence="3" id="KW-0233">DNA recombination</keyword>
<organism evidence="7 8">
    <name type="scientific">Pelagirhabdus alkalitolerans</name>
    <dbReference type="NCBI Taxonomy" id="1612202"/>
    <lineage>
        <taxon>Bacteria</taxon>
        <taxon>Bacillati</taxon>
        <taxon>Bacillota</taxon>
        <taxon>Bacilli</taxon>
        <taxon>Bacillales</taxon>
        <taxon>Bacillaceae</taxon>
        <taxon>Pelagirhabdus</taxon>
    </lineage>
</organism>
<evidence type="ECO:0000259" key="5">
    <source>
        <dbReference type="PROSITE" id="PS51898"/>
    </source>
</evidence>
<dbReference type="InterPro" id="IPR011010">
    <property type="entry name" value="DNA_brk_join_enz"/>
</dbReference>
<dbReference type="InterPro" id="IPR050090">
    <property type="entry name" value="Tyrosine_recombinase_XerCD"/>
</dbReference>
<dbReference type="PROSITE" id="PS51900">
    <property type="entry name" value="CB"/>
    <property type="match status" value="1"/>
</dbReference>
<dbReference type="PANTHER" id="PTHR30349">
    <property type="entry name" value="PHAGE INTEGRASE-RELATED"/>
    <property type="match status" value="1"/>
</dbReference>
<dbReference type="InterPro" id="IPR044068">
    <property type="entry name" value="CB"/>
</dbReference>
<keyword evidence="8" id="KW-1185">Reference proteome</keyword>
<dbReference type="PROSITE" id="PS51898">
    <property type="entry name" value="TYR_RECOMBINASE"/>
    <property type="match status" value="1"/>
</dbReference>
<dbReference type="PANTHER" id="PTHR30349:SF41">
    <property type="entry name" value="INTEGRASE_RECOMBINASE PROTEIN MJ0367-RELATED"/>
    <property type="match status" value="1"/>
</dbReference>
<evidence type="ECO:0000256" key="4">
    <source>
        <dbReference type="PROSITE-ProRule" id="PRU01248"/>
    </source>
</evidence>
<dbReference type="OrthoDB" id="2445040at2"/>
<dbReference type="SUPFAM" id="SSF56349">
    <property type="entry name" value="DNA breaking-rejoining enzymes"/>
    <property type="match status" value="1"/>
</dbReference>
<reference evidence="8" key="1">
    <citation type="submission" date="2016-09" db="EMBL/GenBank/DDBJ databases">
        <authorList>
            <person name="Varghese N."/>
            <person name="Submissions S."/>
        </authorList>
    </citation>
    <scope>NUCLEOTIDE SEQUENCE [LARGE SCALE GENOMIC DNA]</scope>
    <source>
        <strain evidence="8">S5</strain>
    </source>
</reference>